<evidence type="ECO:0000256" key="4">
    <source>
        <dbReference type="ARBA" id="ARBA00022475"/>
    </source>
</evidence>
<comment type="similarity">
    <text evidence="2 10">Belongs to the GSP L family.</text>
</comment>
<reference evidence="14 15" key="1">
    <citation type="submission" date="2023-03" db="EMBL/GenBank/DDBJ databases">
        <title>Draft genome sequence of Thalassotalea eurytherma JCM 18482T.</title>
        <authorList>
            <person name="Sawabe T."/>
        </authorList>
    </citation>
    <scope>NUCLEOTIDE SEQUENCE [LARGE SCALE GENOMIC DNA]</scope>
    <source>
        <strain evidence="14 15">JCM 18482</strain>
    </source>
</reference>
<evidence type="ECO:0000256" key="11">
    <source>
        <dbReference type="SAM" id="Phobius"/>
    </source>
</evidence>
<accession>A0ABQ6H597</accession>
<proteinExistence type="inferred from homology"/>
<dbReference type="InterPro" id="IPR007812">
    <property type="entry name" value="T2SS_protein-GspL"/>
</dbReference>
<dbReference type="SUPFAM" id="SSF53067">
    <property type="entry name" value="Actin-like ATPase domain"/>
    <property type="match status" value="2"/>
</dbReference>
<evidence type="ECO:0000259" key="12">
    <source>
        <dbReference type="Pfam" id="PF05134"/>
    </source>
</evidence>
<dbReference type="Proteomes" id="UP001157133">
    <property type="component" value="Unassembled WGS sequence"/>
</dbReference>
<dbReference type="Gene3D" id="3.30.1360.100">
    <property type="entry name" value="General secretion pathway protein M, EpsM"/>
    <property type="match status" value="1"/>
</dbReference>
<sequence length="403" mass="44958">MVETLYIRLGSQDYDPISWLIYSAREQEIIASGTLPNTQALTELTTKASDRKVIVFVNASDVSLHALNVPAKSQRMMRQAAPYMIEEELAQEVEDMFFAYGEVTDDSENNCYLAGVERAQMLNWQTWLRDANIHTDTIIPDALALPSNDNQWSMLSLDNQVMIRQNVWQAMTLDQGLVEHVLAACLQDENATLATYSPFDFTDQETVCSVEPQLEELPLALLAKHYHEAPVNLLQGEFQVKLTKSNHKQHWVIAASIAGFALVTHIVMTAVSLYQVNQEQAATEQAIIATYKQAFPDARRVSASNVRSQMNRKLDELGAGSQDASFLALLDKVQPAFASVPQLKPESVKYDGKRNELRLTAVAQNYQAFDQFKAALEKLKLEVSIGSQNNQGEQVVGSMSIKG</sequence>
<dbReference type="PIRSF" id="PIRSF015761">
    <property type="entry name" value="Protein_L"/>
    <property type="match status" value="1"/>
</dbReference>
<evidence type="ECO:0000256" key="5">
    <source>
        <dbReference type="ARBA" id="ARBA00022519"/>
    </source>
</evidence>
<evidence type="ECO:0000256" key="10">
    <source>
        <dbReference type="PIRNR" id="PIRNR015761"/>
    </source>
</evidence>
<organism evidence="14 15">
    <name type="scientific">Thalassotalea eurytherma</name>
    <dbReference type="NCBI Taxonomy" id="1144278"/>
    <lineage>
        <taxon>Bacteria</taxon>
        <taxon>Pseudomonadati</taxon>
        <taxon>Pseudomonadota</taxon>
        <taxon>Gammaproteobacteria</taxon>
        <taxon>Alteromonadales</taxon>
        <taxon>Colwelliaceae</taxon>
        <taxon>Thalassotalea</taxon>
    </lineage>
</organism>
<keyword evidence="5" id="KW-0997">Cell inner membrane</keyword>
<dbReference type="Pfam" id="PF12693">
    <property type="entry name" value="GspL_C"/>
    <property type="match status" value="1"/>
</dbReference>
<dbReference type="RefSeq" id="WP_284208174.1">
    <property type="nucleotide sequence ID" value="NZ_BSSU01000011.1"/>
</dbReference>
<evidence type="ECO:0000256" key="2">
    <source>
        <dbReference type="ARBA" id="ARBA00005318"/>
    </source>
</evidence>
<dbReference type="Pfam" id="PF05134">
    <property type="entry name" value="T2SSL"/>
    <property type="match status" value="1"/>
</dbReference>
<feature type="transmembrane region" description="Helical" evidence="11">
    <location>
        <begin position="251"/>
        <end position="274"/>
    </location>
</feature>
<comment type="caution">
    <text evidence="14">The sequence shown here is derived from an EMBL/GenBank/DDBJ whole genome shotgun (WGS) entry which is preliminary data.</text>
</comment>
<evidence type="ECO:0000256" key="1">
    <source>
        <dbReference type="ARBA" id="ARBA00004377"/>
    </source>
</evidence>
<dbReference type="InterPro" id="IPR043129">
    <property type="entry name" value="ATPase_NBD"/>
</dbReference>
<evidence type="ECO:0000313" key="14">
    <source>
        <dbReference type="EMBL" id="GLX82792.1"/>
    </source>
</evidence>
<evidence type="ECO:0000256" key="3">
    <source>
        <dbReference type="ARBA" id="ARBA00022448"/>
    </source>
</evidence>
<protein>
    <recommendedName>
        <fullName evidence="10">Type II secretion system protein L</fullName>
        <shortName evidence="10">T2SS protein L</shortName>
    </recommendedName>
</protein>
<dbReference type="InterPro" id="IPR025691">
    <property type="entry name" value="GspL_pp_dom"/>
</dbReference>
<name>A0ABQ6H597_9GAMM</name>
<dbReference type="EMBL" id="BSSU01000011">
    <property type="protein sequence ID" value="GLX82792.1"/>
    <property type="molecule type" value="Genomic_DNA"/>
</dbReference>
<keyword evidence="15" id="KW-1185">Reference proteome</keyword>
<comment type="subcellular location">
    <subcellularLocation>
        <location evidence="1">Cell inner membrane</location>
        <topology evidence="1">Single-pass membrane protein</topology>
    </subcellularLocation>
</comment>
<comment type="function">
    <text evidence="10">Inner membrane component of the type II secretion system required for the energy-dependent secretion of extracellular factors such as proteases and toxins from the periplasm.</text>
</comment>
<keyword evidence="9 11" id="KW-0472">Membrane</keyword>
<evidence type="ECO:0000256" key="9">
    <source>
        <dbReference type="ARBA" id="ARBA00023136"/>
    </source>
</evidence>
<dbReference type="NCBIfam" id="TIGR01709">
    <property type="entry name" value="typeII_sec_gspL"/>
    <property type="match status" value="1"/>
</dbReference>
<dbReference type="Gene3D" id="3.30.420.370">
    <property type="match status" value="1"/>
</dbReference>
<evidence type="ECO:0000256" key="8">
    <source>
        <dbReference type="ARBA" id="ARBA00022989"/>
    </source>
</evidence>
<feature type="domain" description="GspL periplasmic" evidence="13">
    <location>
        <begin position="247"/>
        <end position="402"/>
    </location>
</feature>
<evidence type="ECO:0000313" key="15">
    <source>
        <dbReference type="Proteomes" id="UP001157133"/>
    </source>
</evidence>
<keyword evidence="3 10" id="KW-0813">Transport</keyword>
<keyword evidence="4" id="KW-1003">Cell membrane</keyword>
<feature type="domain" description="GspL cytoplasmic actin-ATPase-like" evidence="12">
    <location>
        <begin position="5"/>
        <end position="240"/>
    </location>
</feature>
<dbReference type="InterPro" id="IPR024230">
    <property type="entry name" value="GspL_cyto_dom"/>
</dbReference>
<evidence type="ECO:0000256" key="7">
    <source>
        <dbReference type="ARBA" id="ARBA00022927"/>
    </source>
</evidence>
<gene>
    <name evidence="14" type="primary">gspL</name>
    <name evidence="14" type="ORF">theurythT_22440</name>
</gene>
<dbReference type="CDD" id="cd24017">
    <property type="entry name" value="ASKHA_T2SSL_N"/>
    <property type="match status" value="1"/>
</dbReference>
<dbReference type="Gene3D" id="3.30.420.380">
    <property type="match status" value="1"/>
</dbReference>
<keyword evidence="7 10" id="KW-0653">Protein transport</keyword>
<evidence type="ECO:0000259" key="13">
    <source>
        <dbReference type="Pfam" id="PF12693"/>
    </source>
</evidence>
<evidence type="ECO:0000256" key="6">
    <source>
        <dbReference type="ARBA" id="ARBA00022692"/>
    </source>
</evidence>
<keyword evidence="8 11" id="KW-1133">Transmembrane helix</keyword>
<keyword evidence="6 11" id="KW-0812">Transmembrane</keyword>